<sequence length="52" mass="6093">MSRCGKNRRTRAKREKKGIKDRELDHLAVVDQLAEQIADRWLLMMWDQPGAA</sequence>
<dbReference type="Proteomes" id="UP000002274">
    <property type="component" value="Chromosome"/>
</dbReference>
<dbReference type="AlphaFoldDB" id="A2C8U7"/>
<organism evidence="1 2">
    <name type="scientific">Prochlorococcus marinus (strain MIT 9303)</name>
    <dbReference type="NCBI Taxonomy" id="59922"/>
    <lineage>
        <taxon>Bacteria</taxon>
        <taxon>Bacillati</taxon>
        <taxon>Cyanobacteriota</taxon>
        <taxon>Cyanophyceae</taxon>
        <taxon>Synechococcales</taxon>
        <taxon>Prochlorococcaceae</taxon>
        <taxon>Prochlorococcus</taxon>
    </lineage>
</organism>
<gene>
    <name evidence="1" type="ordered locus">P9303_11581</name>
</gene>
<proteinExistence type="predicted"/>
<accession>A2C8U7</accession>
<dbReference type="HOGENOM" id="CLU_3083498_0_0_3"/>
<dbReference type="EMBL" id="CP000554">
    <property type="protein sequence ID" value="ABM77907.1"/>
    <property type="molecule type" value="Genomic_DNA"/>
</dbReference>
<name>A2C8U7_PROM3</name>
<dbReference type="KEGG" id="pmf:P9303_11581"/>
<evidence type="ECO:0000313" key="2">
    <source>
        <dbReference type="Proteomes" id="UP000002274"/>
    </source>
</evidence>
<evidence type="ECO:0000313" key="1">
    <source>
        <dbReference type="EMBL" id="ABM77907.1"/>
    </source>
</evidence>
<reference evidence="1 2" key="1">
    <citation type="journal article" date="2007" name="PLoS Genet.">
        <title>Patterns and implications of gene gain and loss in the evolution of Prochlorococcus.</title>
        <authorList>
            <person name="Kettler G.C."/>
            <person name="Martiny A.C."/>
            <person name="Huang K."/>
            <person name="Zucker J."/>
            <person name="Coleman M.L."/>
            <person name="Rodrigue S."/>
            <person name="Chen F."/>
            <person name="Lapidus A."/>
            <person name="Ferriera S."/>
            <person name="Johnson J."/>
            <person name="Steglich C."/>
            <person name="Church G.M."/>
            <person name="Richardson P."/>
            <person name="Chisholm S.W."/>
        </authorList>
    </citation>
    <scope>NUCLEOTIDE SEQUENCE [LARGE SCALE GENOMIC DNA]</scope>
    <source>
        <strain evidence="1 2">MIT 9303</strain>
    </source>
</reference>
<protein>
    <submittedName>
        <fullName evidence="1">Uncharacterized protein</fullName>
    </submittedName>
</protein>
<dbReference type="RefSeq" id="WP_011825806.1">
    <property type="nucleotide sequence ID" value="NC_008820.1"/>
</dbReference>